<evidence type="ECO:0000259" key="1">
    <source>
        <dbReference type="Pfam" id="PF13400"/>
    </source>
</evidence>
<evidence type="ECO:0000313" key="2">
    <source>
        <dbReference type="EMBL" id="RFC68587.1"/>
    </source>
</evidence>
<evidence type="ECO:0000313" key="3">
    <source>
        <dbReference type="Proteomes" id="UP000262379"/>
    </source>
</evidence>
<dbReference type="InterPro" id="IPR028087">
    <property type="entry name" value="Tad_N"/>
</dbReference>
<proteinExistence type="predicted"/>
<name>A0A371XH80_9HYPH</name>
<dbReference type="Proteomes" id="UP000262379">
    <property type="component" value="Unassembled WGS sequence"/>
</dbReference>
<sequence>MKLSGKLLSRFARSEGGNFAVVMALSAVPLLLGAGMAVDYSRATNHRATMQSSLDAATLAVLSLPKTSTQEERASKLQTVYAASGGKGNAALVSMNIDNVGAASASATATYSAPTSLMKMATIDYVTVRVKAAASKPPQLTEAKFTLDTASGYWSKAMYLYGKQYGAKDTDADEKLMQIDYTYNGKGGPKGYGTTTAYTVTKDAKGKEVKTKVQEEVCTTTNPTKFTTGYTGKIIQETSGNTKYETKCVTTFYGGATGAAIDVSKMNNLYLQMYVNDTKKTYRSDDTTTSEYLYLDGVEVKKNQKVDIFSAVPCGQVSSQAWEDGGNALPAPVNNADFYYKVTGKCDYSQKTTGIRLTQ</sequence>
<gene>
    <name evidence="2" type="ORF">DY251_06380</name>
</gene>
<dbReference type="AlphaFoldDB" id="A0A371XH80"/>
<comment type="caution">
    <text evidence="2">The sequence shown here is derived from an EMBL/GenBank/DDBJ whole genome shotgun (WGS) entry which is preliminary data.</text>
</comment>
<protein>
    <submittedName>
        <fullName evidence="2">Pilus assembly protein</fullName>
    </submittedName>
</protein>
<keyword evidence="3" id="KW-1185">Reference proteome</keyword>
<organism evidence="2 3">
    <name type="scientific">Mesorhizobium denitrificans</name>
    <dbReference type="NCBI Taxonomy" id="2294114"/>
    <lineage>
        <taxon>Bacteria</taxon>
        <taxon>Pseudomonadati</taxon>
        <taxon>Pseudomonadota</taxon>
        <taxon>Alphaproteobacteria</taxon>
        <taxon>Hyphomicrobiales</taxon>
        <taxon>Phyllobacteriaceae</taxon>
        <taxon>Mesorhizobium</taxon>
    </lineage>
</organism>
<dbReference type="RefSeq" id="WP_116623021.1">
    <property type="nucleotide sequence ID" value="NZ_QURN01000004.1"/>
</dbReference>
<reference evidence="3" key="1">
    <citation type="submission" date="2018-08" db="EMBL/GenBank/DDBJ databases">
        <authorList>
            <person name="Im W.T."/>
        </authorList>
    </citation>
    <scope>NUCLEOTIDE SEQUENCE [LARGE SCALE GENOMIC DNA]</scope>
    <source>
        <strain evidence="3">LA-28</strain>
    </source>
</reference>
<feature type="domain" description="Putative Flp pilus-assembly TadG-like N-terminal" evidence="1">
    <location>
        <begin position="17"/>
        <end position="61"/>
    </location>
</feature>
<dbReference type="Pfam" id="PF13400">
    <property type="entry name" value="Tad"/>
    <property type="match status" value="1"/>
</dbReference>
<dbReference type="EMBL" id="QURN01000004">
    <property type="protein sequence ID" value="RFC68587.1"/>
    <property type="molecule type" value="Genomic_DNA"/>
</dbReference>
<accession>A0A371XH80</accession>